<dbReference type="AlphaFoldDB" id="A0A499W291"/>
<name>A0A499W291_STRAX</name>
<proteinExistence type="predicted"/>
<gene>
    <name evidence="1" type="ORF">SAVMC3_56560</name>
</gene>
<dbReference type="EMBL" id="AP019621">
    <property type="protein sequence ID" value="BBJ53027.1"/>
    <property type="molecule type" value="Genomic_DNA"/>
</dbReference>
<organism evidence="1">
    <name type="scientific">Streptomyces avermitilis</name>
    <dbReference type="NCBI Taxonomy" id="33903"/>
    <lineage>
        <taxon>Bacteria</taxon>
        <taxon>Bacillati</taxon>
        <taxon>Actinomycetota</taxon>
        <taxon>Actinomycetes</taxon>
        <taxon>Kitasatosporales</taxon>
        <taxon>Streptomycetaceae</taxon>
        <taxon>Streptomyces</taxon>
    </lineage>
</organism>
<evidence type="ECO:0000313" key="1">
    <source>
        <dbReference type="EMBL" id="BBJ53027.1"/>
    </source>
</evidence>
<sequence>MTTLDGSTLVSVALSNLDTVCHGLLTRLSDLAADDFAFVLDALGLVRVGLAQLADVGRNLADLLLVDALDRETSGASTLKVMPSGASTVIEWL</sequence>
<reference evidence="1" key="1">
    <citation type="submission" date="2019-04" db="EMBL/GenBank/DDBJ databases">
        <title>Draft genome sequences of Streptomyces avermitilis MC3.</title>
        <authorList>
            <person name="Komaki H."/>
            <person name="Tamura T."/>
            <person name="Hosoyama A."/>
        </authorList>
    </citation>
    <scope>NUCLEOTIDE SEQUENCE</scope>
    <source>
        <strain evidence="1">MC3</strain>
    </source>
</reference>
<accession>A0A499W291</accession>
<protein>
    <submittedName>
        <fullName evidence="1">Uncharacterized protein</fullName>
    </submittedName>
</protein>